<dbReference type="InterPro" id="IPR052556">
    <property type="entry name" value="PolySynth_Transporter"/>
</dbReference>
<protein>
    <submittedName>
        <fullName evidence="6">Flippase</fullName>
    </submittedName>
</protein>
<sequence>MKTKSIKLNFIMNFLLTASSILFPLITFPYVSRVLGPIGTGNVTMGTSVVSYFTMVAMLGVPTYGVRACASVRDDKLELSKTVQELLIINIGMMLIAYIAFFITIFSVPSFRIMKTLYLVSSIAIVMNVIGINWLYQGLEQYSYITFISLVFKVVALVLMFALVHKADDYIWYALITIIGGFGSSIFNFFRLRKLIILKPFQHYDFKQHIRPMFTFFAMTVATTVYTNLDVVMLGLMKSNYDVGLYNAAVKIKLIMVSLVTSLGTVLLPRISYYYEQNQVREFHNLISKAFSFVLLFAIPCCLYLMVFAKDTILLLSGKEFLEAVPAVIIITPTILLIGLSNISGIQVLVPTGKESLVLRSVVWGAIVDFILNLIMIPKFGSAGAALGTLAAEFVVLIVQCIYLKELLSQIKTTIEWKCLFGSLVPALIVLIGTYFFPIESVFLRLLIAGCLFFLIYGLGLLVTREEILWSIFNRYILKR</sequence>
<dbReference type="GeneID" id="78276191"/>
<keyword evidence="2 5" id="KW-0812">Transmembrane</keyword>
<evidence type="ECO:0000256" key="2">
    <source>
        <dbReference type="ARBA" id="ARBA00022692"/>
    </source>
</evidence>
<keyword evidence="4 5" id="KW-0472">Membrane</keyword>
<dbReference type="OrthoDB" id="9815702at2"/>
<proteinExistence type="predicted"/>
<feature type="transmembrane region" description="Helical" evidence="5">
    <location>
        <begin position="12"/>
        <end position="31"/>
    </location>
</feature>
<dbReference type="Pfam" id="PF01943">
    <property type="entry name" value="Polysacc_synt"/>
    <property type="match status" value="1"/>
</dbReference>
<evidence type="ECO:0000256" key="5">
    <source>
        <dbReference type="SAM" id="Phobius"/>
    </source>
</evidence>
<reference evidence="6 7" key="1">
    <citation type="submission" date="2016-11" db="EMBL/GenBank/DDBJ databases">
        <title>Description of two novel members of the family Erysipelotrichaceae: Ileibacterium lipovorans gen. nov., sp. nov. and Dubosiella newyorkensis, gen. nov., sp. nov.</title>
        <authorList>
            <person name="Cox L.M."/>
            <person name="Sohn J."/>
            <person name="Tyrrell K.L."/>
            <person name="Citron D.M."/>
            <person name="Lawson P.A."/>
            <person name="Patel N.B."/>
            <person name="Iizumi T."/>
            <person name="Perez-Perez G.I."/>
            <person name="Goldstein E.J."/>
            <person name="Blaser M.J."/>
        </authorList>
    </citation>
    <scope>NUCLEOTIDE SEQUENCE [LARGE SCALE GENOMIC DNA]</scope>
    <source>
        <strain evidence="6 7">NYU-BL-A4</strain>
    </source>
</reference>
<evidence type="ECO:0000256" key="1">
    <source>
        <dbReference type="ARBA" id="ARBA00004141"/>
    </source>
</evidence>
<feature type="transmembrane region" description="Helical" evidence="5">
    <location>
        <begin position="443"/>
        <end position="463"/>
    </location>
</feature>
<dbReference type="EMBL" id="MPKA01000091">
    <property type="protein sequence ID" value="OLU44921.1"/>
    <property type="molecule type" value="Genomic_DNA"/>
</dbReference>
<feature type="transmembrane region" description="Helical" evidence="5">
    <location>
        <begin position="290"/>
        <end position="307"/>
    </location>
</feature>
<dbReference type="GO" id="GO:0016020">
    <property type="term" value="C:membrane"/>
    <property type="evidence" value="ECO:0007669"/>
    <property type="project" value="UniProtKB-SubCell"/>
</dbReference>
<feature type="transmembrane region" description="Helical" evidence="5">
    <location>
        <begin position="415"/>
        <end position="437"/>
    </location>
</feature>
<dbReference type="PANTHER" id="PTHR43424">
    <property type="entry name" value="LOCUS PUTATIVE PROTEIN 1-RELATED"/>
    <property type="match status" value="1"/>
</dbReference>
<keyword evidence="7" id="KW-1185">Reference proteome</keyword>
<feature type="transmembrane region" description="Helical" evidence="5">
    <location>
        <begin position="87"/>
        <end position="111"/>
    </location>
</feature>
<feature type="transmembrane region" description="Helical" evidence="5">
    <location>
        <begin position="143"/>
        <end position="164"/>
    </location>
</feature>
<evidence type="ECO:0000256" key="4">
    <source>
        <dbReference type="ARBA" id="ARBA00023136"/>
    </source>
</evidence>
<dbReference type="AlphaFoldDB" id="A0A1U7NKN6"/>
<comment type="subcellular location">
    <subcellularLocation>
        <location evidence="1">Membrane</location>
        <topology evidence="1">Multi-pass membrane protein</topology>
    </subcellularLocation>
</comment>
<dbReference type="Proteomes" id="UP000186705">
    <property type="component" value="Unassembled WGS sequence"/>
</dbReference>
<feature type="transmembrane region" description="Helical" evidence="5">
    <location>
        <begin position="327"/>
        <end position="350"/>
    </location>
</feature>
<evidence type="ECO:0000313" key="7">
    <source>
        <dbReference type="Proteomes" id="UP000186705"/>
    </source>
</evidence>
<feature type="transmembrane region" description="Helical" evidence="5">
    <location>
        <begin position="170"/>
        <end position="192"/>
    </location>
</feature>
<name>A0A1U7NKN6_9FIRM</name>
<dbReference type="STRING" id="1862672.BO225_09585"/>
<dbReference type="CDD" id="cd13128">
    <property type="entry name" value="MATE_Wzx_like"/>
    <property type="match status" value="1"/>
</dbReference>
<feature type="transmembrane region" description="Helical" evidence="5">
    <location>
        <begin position="117"/>
        <end position="136"/>
    </location>
</feature>
<evidence type="ECO:0000256" key="3">
    <source>
        <dbReference type="ARBA" id="ARBA00022989"/>
    </source>
</evidence>
<comment type="caution">
    <text evidence="6">The sequence shown here is derived from an EMBL/GenBank/DDBJ whole genome shotgun (WGS) entry which is preliminary data.</text>
</comment>
<feature type="transmembrane region" description="Helical" evidence="5">
    <location>
        <begin position="383"/>
        <end position="403"/>
    </location>
</feature>
<organism evidence="6 7">
    <name type="scientific">Dubosiella newyorkensis</name>
    <dbReference type="NCBI Taxonomy" id="1862672"/>
    <lineage>
        <taxon>Bacteria</taxon>
        <taxon>Bacillati</taxon>
        <taxon>Bacillota</taxon>
        <taxon>Erysipelotrichia</taxon>
        <taxon>Erysipelotrichales</taxon>
        <taxon>Erysipelotrichaceae</taxon>
        <taxon>Dubosiella</taxon>
    </lineage>
</organism>
<feature type="transmembrane region" description="Helical" evidence="5">
    <location>
        <begin position="357"/>
        <end position="377"/>
    </location>
</feature>
<feature type="transmembrane region" description="Helical" evidence="5">
    <location>
        <begin position="248"/>
        <end position="269"/>
    </location>
</feature>
<feature type="transmembrane region" description="Helical" evidence="5">
    <location>
        <begin position="213"/>
        <end position="236"/>
    </location>
</feature>
<dbReference type="PANTHER" id="PTHR43424:SF1">
    <property type="entry name" value="LOCUS PUTATIVE PROTEIN 1-RELATED"/>
    <property type="match status" value="1"/>
</dbReference>
<feature type="transmembrane region" description="Helical" evidence="5">
    <location>
        <begin position="43"/>
        <end position="66"/>
    </location>
</feature>
<accession>A0A1U7NKN6</accession>
<dbReference type="RefSeq" id="WP_076342039.1">
    <property type="nucleotide sequence ID" value="NZ_CAOQIG010000001.1"/>
</dbReference>
<keyword evidence="3 5" id="KW-1133">Transmembrane helix</keyword>
<evidence type="ECO:0000313" key="6">
    <source>
        <dbReference type="EMBL" id="OLU44921.1"/>
    </source>
</evidence>
<gene>
    <name evidence="6" type="ORF">BO225_09585</name>
</gene>
<dbReference type="InterPro" id="IPR002797">
    <property type="entry name" value="Polysacc_synth"/>
</dbReference>